<dbReference type="EMBL" id="CP000489">
    <property type="protein sequence ID" value="ABL68869.1"/>
    <property type="molecule type" value="Genomic_DNA"/>
</dbReference>
<gene>
    <name evidence="3" type="ordered locus">Pden_0757</name>
</gene>
<keyword evidence="2" id="KW-0472">Membrane</keyword>
<reference evidence="4" key="1">
    <citation type="submission" date="2006-12" db="EMBL/GenBank/DDBJ databases">
        <title>Complete sequence of chromosome 1 of Paracoccus denitrificans PD1222.</title>
        <authorList>
            <person name="Copeland A."/>
            <person name="Lucas S."/>
            <person name="Lapidus A."/>
            <person name="Barry K."/>
            <person name="Detter J.C."/>
            <person name="Glavina del Rio T."/>
            <person name="Hammon N."/>
            <person name="Israni S."/>
            <person name="Dalin E."/>
            <person name="Tice H."/>
            <person name="Pitluck S."/>
            <person name="Munk A.C."/>
            <person name="Brettin T."/>
            <person name="Bruce D."/>
            <person name="Han C."/>
            <person name="Tapia R."/>
            <person name="Gilna P."/>
            <person name="Schmutz J."/>
            <person name="Larimer F."/>
            <person name="Land M."/>
            <person name="Hauser L."/>
            <person name="Kyrpides N."/>
            <person name="Lykidis A."/>
            <person name="Spiro S."/>
            <person name="Richardson D.J."/>
            <person name="Moir J.W.B."/>
            <person name="Ferguson S.J."/>
            <person name="van Spanning R.J.M."/>
            <person name="Richardson P."/>
        </authorList>
    </citation>
    <scope>NUCLEOTIDE SEQUENCE [LARGE SCALE GENOMIC DNA]</scope>
    <source>
        <strain evidence="4">Pd 1222</strain>
    </source>
</reference>
<evidence type="ECO:0000256" key="1">
    <source>
        <dbReference type="SAM" id="Coils"/>
    </source>
</evidence>
<dbReference type="KEGG" id="pde:Pden_0757"/>
<protein>
    <submittedName>
        <fullName evidence="3">Uncharacterized protein</fullName>
    </submittedName>
</protein>
<evidence type="ECO:0000256" key="2">
    <source>
        <dbReference type="SAM" id="Phobius"/>
    </source>
</evidence>
<dbReference type="AlphaFoldDB" id="A1B025"/>
<evidence type="ECO:0000313" key="4">
    <source>
        <dbReference type="Proteomes" id="UP000000361"/>
    </source>
</evidence>
<keyword evidence="2" id="KW-1133">Transmembrane helix</keyword>
<feature type="coiled-coil region" evidence="1">
    <location>
        <begin position="88"/>
        <end position="122"/>
    </location>
</feature>
<keyword evidence="4" id="KW-1185">Reference proteome</keyword>
<name>A1B025_PARDP</name>
<keyword evidence="2" id="KW-0812">Transmembrane</keyword>
<dbReference type="Proteomes" id="UP000000361">
    <property type="component" value="Chromosome 1"/>
</dbReference>
<sequence length="266" mass="29353">MTIVVVLFVALLVCAVVAAAYLTTVIPLFGLPVASGWSDLSGAFTTAAAIFTGITLIGVVFSLRHQALDGAKQRHALEQSLAAQKDALHHLSTAARALKDQVASLERRADAAETQLALQLDERRIARLRELRNRFLNAGKPGEASIAELQPSSELAQDDVRRLIPDDWSAGLRLLLRTLHAMIRTGGKDSDIGREAEAIVEELRERISKQEKVALFLAELPMRAPTGYGGSQLARLLRHFQLFPYIENRDECLERFLMMHRVGEPD</sequence>
<dbReference type="EnsemblBacteria" id="ABL68869">
    <property type="protein sequence ID" value="ABL68869"/>
    <property type="gene ID" value="Pden_0757"/>
</dbReference>
<keyword evidence="1" id="KW-0175">Coiled coil</keyword>
<dbReference type="GeneID" id="93451981"/>
<organism evidence="3 4">
    <name type="scientific">Paracoccus denitrificans (strain Pd 1222)</name>
    <dbReference type="NCBI Taxonomy" id="318586"/>
    <lineage>
        <taxon>Bacteria</taxon>
        <taxon>Pseudomonadati</taxon>
        <taxon>Pseudomonadota</taxon>
        <taxon>Alphaproteobacteria</taxon>
        <taxon>Rhodobacterales</taxon>
        <taxon>Paracoccaceae</taxon>
        <taxon>Paracoccus</taxon>
    </lineage>
</organism>
<dbReference type="RefSeq" id="WP_011747100.1">
    <property type="nucleotide sequence ID" value="NC_008686.1"/>
</dbReference>
<proteinExistence type="predicted"/>
<accession>A1B025</accession>
<dbReference type="HOGENOM" id="CLU_1045254_0_0_5"/>
<feature type="transmembrane region" description="Helical" evidence="2">
    <location>
        <begin position="43"/>
        <end position="63"/>
    </location>
</feature>
<evidence type="ECO:0000313" key="3">
    <source>
        <dbReference type="EMBL" id="ABL68869.1"/>
    </source>
</evidence>
<dbReference type="STRING" id="318586.Pden_0757"/>